<reference evidence="7" key="2">
    <citation type="submission" date="2020-09" db="EMBL/GenBank/DDBJ databases">
        <authorList>
            <person name="Sun Q."/>
            <person name="Zhou Y."/>
        </authorList>
    </citation>
    <scope>NUCLEOTIDE SEQUENCE</scope>
    <source>
        <strain evidence="7">CGMCC 1.15254</strain>
    </source>
</reference>
<comment type="caution">
    <text evidence="7">The sequence shown here is derived from an EMBL/GenBank/DDBJ whole genome shotgun (WGS) entry which is preliminary data.</text>
</comment>
<keyword evidence="8" id="KW-1185">Reference proteome</keyword>
<dbReference type="InterPro" id="IPR009915">
    <property type="entry name" value="NnrU_dom"/>
</dbReference>
<comment type="subcellular location">
    <subcellularLocation>
        <location evidence="1">Membrane</location>
        <topology evidence="1">Multi-pass membrane protein</topology>
    </subcellularLocation>
</comment>
<protein>
    <recommendedName>
        <fullName evidence="6">NnrU domain-containing protein</fullName>
    </recommendedName>
</protein>
<feature type="domain" description="NnrU" evidence="6">
    <location>
        <begin position="5"/>
        <end position="185"/>
    </location>
</feature>
<evidence type="ECO:0000256" key="3">
    <source>
        <dbReference type="ARBA" id="ARBA00022989"/>
    </source>
</evidence>
<evidence type="ECO:0000256" key="5">
    <source>
        <dbReference type="SAM" id="Phobius"/>
    </source>
</evidence>
<accession>A0A917BUT4</accession>
<proteinExistence type="predicted"/>
<dbReference type="Pfam" id="PF07298">
    <property type="entry name" value="NnrU"/>
    <property type="match status" value="1"/>
</dbReference>
<evidence type="ECO:0000256" key="2">
    <source>
        <dbReference type="ARBA" id="ARBA00022692"/>
    </source>
</evidence>
<dbReference type="Proteomes" id="UP000632498">
    <property type="component" value="Unassembled WGS sequence"/>
</dbReference>
<gene>
    <name evidence="7" type="ORF">GCM10011332_07720</name>
</gene>
<organism evidence="7 8">
    <name type="scientific">Terasakiella brassicae</name>
    <dbReference type="NCBI Taxonomy" id="1634917"/>
    <lineage>
        <taxon>Bacteria</taxon>
        <taxon>Pseudomonadati</taxon>
        <taxon>Pseudomonadota</taxon>
        <taxon>Alphaproteobacteria</taxon>
        <taxon>Rhodospirillales</taxon>
        <taxon>Terasakiellaceae</taxon>
        <taxon>Terasakiella</taxon>
    </lineage>
</organism>
<feature type="transmembrane region" description="Helical" evidence="5">
    <location>
        <begin position="122"/>
        <end position="141"/>
    </location>
</feature>
<reference evidence="7" key="1">
    <citation type="journal article" date="2014" name="Int. J. Syst. Evol. Microbiol.">
        <title>Complete genome sequence of Corynebacterium casei LMG S-19264T (=DSM 44701T), isolated from a smear-ripened cheese.</title>
        <authorList>
            <consortium name="US DOE Joint Genome Institute (JGI-PGF)"/>
            <person name="Walter F."/>
            <person name="Albersmeier A."/>
            <person name="Kalinowski J."/>
            <person name="Ruckert C."/>
        </authorList>
    </citation>
    <scope>NUCLEOTIDE SEQUENCE</scope>
    <source>
        <strain evidence="7">CGMCC 1.15254</strain>
    </source>
</reference>
<evidence type="ECO:0000259" key="6">
    <source>
        <dbReference type="Pfam" id="PF07298"/>
    </source>
</evidence>
<dbReference type="EMBL" id="BMHV01000004">
    <property type="protein sequence ID" value="GGF56706.1"/>
    <property type="molecule type" value="Genomic_DNA"/>
</dbReference>
<evidence type="ECO:0000313" key="8">
    <source>
        <dbReference type="Proteomes" id="UP000632498"/>
    </source>
</evidence>
<keyword evidence="2 5" id="KW-0812">Transmembrane</keyword>
<evidence type="ECO:0000313" key="7">
    <source>
        <dbReference type="EMBL" id="GGF56706.1"/>
    </source>
</evidence>
<sequence length="190" mass="20595">MELVLLGLIVWSGVHFVPVVAPDFRQSLIEKVGALPYRGLFALVILASVALMVVGWRSIESVTVLYDIYDIVVGPCLLLILAGFVLMAASKLKSNFSRTVRHPQLTGFSLWAVAHTLMNGDLRAVVLFGGLSLWAIATIVLTNRRDGAFQVPDKQLPHQGVIVFAVGICGFIAAVLGHEYLSGVDLTVKR</sequence>
<keyword evidence="4 5" id="KW-0472">Membrane</keyword>
<feature type="transmembrane region" description="Helical" evidence="5">
    <location>
        <begin position="161"/>
        <end position="181"/>
    </location>
</feature>
<feature type="transmembrane region" description="Helical" evidence="5">
    <location>
        <begin position="40"/>
        <end position="56"/>
    </location>
</feature>
<evidence type="ECO:0000256" key="4">
    <source>
        <dbReference type="ARBA" id="ARBA00023136"/>
    </source>
</evidence>
<feature type="transmembrane region" description="Helical" evidence="5">
    <location>
        <begin position="68"/>
        <end position="89"/>
    </location>
</feature>
<dbReference type="GO" id="GO:0016020">
    <property type="term" value="C:membrane"/>
    <property type="evidence" value="ECO:0007669"/>
    <property type="project" value="UniProtKB-SubCell"/>
</dbReference>
<name>A0A917BUT4_9PROT</name>
<dbReference type="AlphaFoldDB" id="A0A917BUT4"/>
<keyword evidence="3 5" id="KW-1133">Transmembrane helix</keyword>
<dbReference type="RefSeq" id="WP_188661825.1">
    <property type="nucleotide sequence ID" value="NZ_BMHV01000004.1"/>
</dbReference>
<evidence type="ECO:0000256" key="1">
    <source>
        <dbReference type="ARBA" id="ARBA00004141"/>
    </source>
</evidence>